<comment type="cofactor">
    <cofactor evidence="7">
        <name>Mg(2+)</name>
        <dbReference type="ChEBI" id="CHEBI:18420"/>
    </cofactor>
</comment>
<organism evidence="9 10">
    <name type="scientific">Paraburkholderia terricola</name>
    <dbReference type="NCBI Taxonomy" id="169427"/>
    <lineage>
        <taxon>Bacteria</taxon>
        <taxon>Pseudomonadati</taxon>
        <taxon>Pseudomonadota</taxon>
        <taxon>Betaproteobacteria</taxon>
        <taxon>Burkholderiales</taxon>
        <taxon>Burkholderiaceae</taxon>
        <taxon>Paraburkholderia</taxon>
    </lineage>
</organism>
<proteinExistence type="predicted"/>
<feature type="transmembrane region" description="Helical" evidence="8">
    <location>
        <begin position="330"/>
        <end position="351"/>
    </location>
</feature>
<evidence type="ECO:0000256" key="7">
    <source>
        <dbReference type="PIRSR" id="PIRSR600715-1"/>
    </source>
</evidence>
<feature type="binding site" evidence="7">
    <location>
        <position position="156"/>
    </location>
    <ligand>
        <name>Mg(2+)</name>
        <dbReference type="ChEBI" id="CHEBI:18420"/>
    </ligand>
</feature>
<dbReference type="PANTHER" id="PTHR22926">
    <property type="entry name" value="PHOSPHO-N-ACETYLMURAMOYL-PENTAPEPTIDE-TRANSFERASE"/>
    <property type="match status" value="1"/>
</dbReference>
<dbReference type="KEGG" id="pts:CUJ90_03060"/>
<evidence type="ECO:0000313" key="9">
    <source>
        <dbReference type="EMBL" id="SHK74412.1"/>
    </source>
</evidence>
<keyword evidence="6 8" id="KW-0472">Membrane</keyword>
<feature type="transmembrane region" description="Helical" evidence="8">
    <location>
        <begin position="163"/>
        <end position="180"/>
    </location>
</feature>
<dbReference type="CDD" id="cd06912">
    <property type="entry name" value="GT_MraY_like"/>
    <property type="match status" value="1"/>
</dbReference>
<keyword evidence="4 8" id="KW-0812">Transmembrane</keyword>
<evidence type="ECO:0000256" key="8">
    <source>
        <dbReference type="SAM" id="Phobius"/>
    </source>
</evidence>
<evidence type="ECO:0000256" key="4">
    <source>
        <dbReference type="ARBA" id="ARBA00022692"/>
    </source>
</evidence>
<dbReference type="AlphaFoldDB" id="A0A1M6UYT8"/>
<evidence type="ECO:0000256" key="3">
    <source>
        <dbReference type="ARBA" id="ARBA00022679"/>
    </source>
</evidence>
<evidence type="ECO:0000256" key="2">
    <source>
        <dbReference type="ARBA" id="ARBA00022475"/>
    </source>
</evidence>
<keyword evidence="3 9" id="KW-0808">Transferase</keyword>
<protein>
    <submittedName>
        <fullName evidence="9">UDP-N-acetylmuramyl pentapeptide phosphotransferase/UDP-N-acetylglucosamine-1-phosphate transferase</fullName>
    </submittedName>
</protein>
<dbReference type="RefSeq" id="WP_073431358.1">
    <property type="nucleotide sequence ID" value="NZ_CADFGY010000005.1"/>
</dbReference>
<dbReference type="GO" id="GO:0005886">
    <property type="term" value="C:plasma membrane"/>
    <property type="evidence" value="ECO:0007669"/>
    <property type="project" value="UniProtKB-SubCell"/>
</dbReference>
<dbReference type="Pfam" id="PF00953">
    <property type="entry name" value="Glycos_transf_4"/>
    <property type="match status" value="1"/>
</dbReference>
<dbReference type="GO" id="GO:0044038">
    <property type="term" value="P:cell wall macromolecule biosynthetic process"/>
    <property type="evidence" value="ECO:0007669"/>
    <property type="project" value="TreeGrafter"/>
</dbReference>
<keyword evidence="7" id="KW-0479">Metal-binding</keyword>
<dbReference type="InterPro" id="IPR000715">
    <property type="entry name" value="Glycosyl_transferase_4"/>
</dbReference>
<dbReference type="Proteomes" id="UP000184395">
    <property type="component" value="Unassembled WGS sequence"/>
</dbReference>
<reference evidence="9 10" key="1">
    <citation type="submission" date="2016-11" db="EMBL/GenBank/DDBJ databases">
        <authorList>
            <person name="Jaros S."/>
            <person name="Januszkiewicz K."/>
            <person name="Wedrychowicz H."/>
        </authorList>
    </citation>
    <scope>NUCLEOTIDE SEQUENCE [LARGE SCALE GENOMIC DNA]</scope>
    <source>
        <strain evidence="9 10">LMG 20594</strain>
    </source>
</reference>
<feature type="transmembrane region" description="Helical" evidence="8">
    <location>
        <begin position="6"/>
        <end position="23"/>
    </location>
</feature>
<evidence type="ECO:0000256" key="6">
    <source>
        <dbReference type="ARBA" id="ARBA00023136"/>
    </source>
</evidence>
<dbReference type="OrthoDB" id="9783652at2"/>
<comment type="subcellular location">
    <subcellularLocation>
        <location evidence="1">Cell membrane</location>
        <topology evidence="1">Multi-pass membrane protein</topology>
    </subcellularLocation>
</comment>
<evidence type="ECO:0000256" key="1">
    <source>
        <dbReference type="ARBA" id="ARBA00004651"/>
    </source>
</evidence>
<feature type="transmembrane region" description="Helical" evidence="8">
    <location>
        <begin position="217"/>
        <end position="235"/>
    </location>
</feature>
<feature type="transmembrane region" description="Helical" evidence="8">
    <location>
        <begin position="129"/>
        <end position="151"/>
    </location>
</feature>
<evidence type="ECO:0000313" key="10">
    <source>
        <dbReference type="Proteomes" id="UP000184395"/>
    </source>
</evidence>
<dbReference type="GO" id="GO:0071555">
    <property type="term" value="P:cell wall organization"/>
    <property type="evidence" value="ECO:0007669"/>
    <property type="project" value="TreeGrafter"/>
</dbReference>
<dbReference type="STRING" id="169427.SAMN05192548_10364"/>
<dbReference type="GO" id="GO:0009103">
    <property type="term" value="P:lipopolysaccharide biosynthetic process"/>
    <property type="evidence" value="ECO:0007669"/>
    <property type="project" value="TreeGrafter"/>
</dbReference>
<sequence length="378" mass="41325">MFNLSLSFISSFLVTMLIVRYAGMFGKFSMDYDLHGVQKNHTYAVPRVGGIGVVSATCFTCFVGALFGTNPRAETMLLLAVAAPAFCSGLAEDLTKRVSPRVRLLLAMAGAGLGVYLLDAVVVRVDLPLIDAYLTFAPVAIGLTVLTVAGLTHAMNIVDGMNGLASVTAILIFGSIGYVAHEVGDWFVMSVALTMVGAILGFVIWNYPMASVFLGDGGAYFAGFVMAELLVILILRHPNVSAWYAAVVTIYPLFETVFSIYRRRMLKGRPASQPDGLHMHTLVYKRIARRGVYSGHTRRRERGNPTASIYLWAMALIGIVPATLFWQSPLLLACAALAFVAVYLWLYSCIVRFRTPHWLLMGHHEVITASAPDKTRHH</sequence>
<accession>A0A1M6UYT8</accession>
<feature type="binding site" evidence="7">
    <location>
        <position position="216"/>
    </location>
    <ligand>
        <name>Mg(2+)</name>
        <dbReference type="ChEBI" id="CHEBI:18420"/>
    </ligand>
</feature>
<feature type="transmembrane region" description="Helical" evidence="8">
    <location>
        <begin position="186"/>
        <end position="205"/>
    </location>
</feature>
<dbReference type="PANTHER" id="PTHR22926:SF3">
    <property type="entry name" value="UNDECAPRENYL-PHOSPHATE ALPHA-N-ACETYLGLUCOSAMINYL 1-PHOSPHATE TRANSFERASE"/>
    <property type="match status" value="1"/>
</dbReference>
<feature type="transmembrane region" description="Helical" evidence="8">
    <location>
        <begin position="104"/>
        <end position="123"/>
    </location>
</feature>
<feature type="transmembrane region" description="Helical" evidence="8">
    <location>
        <begin position="307"/>
        <end position="324"/>
    </location>
</feature>
<dbReference type="EMBL" id="FRAB01000036">
    <property type="protein sequence ID" value="SHK74412.1"/>
    <property type="molecule type" value="Genomic_DNA"/>
</dbReference>
<keyword evidence="2" id="KW-1003">Cell membrane</keyword>
<feature type="transmembrane region" description="Helical" evidence="8">
    <location>
        <begin position="44"/>
        <end position="67"/>
    </location>
</feature>
<dbReference type="GeneID" id="301977149"/>
<keyword evidence="5 8" id="KW-1133">Transmembrane helix</keyword>
<feature type="transmembrane region" description="Helical" evidence="8">
    <location>
        <begin position="241"/>
        <end position="261"/>
    </location>
</feature>
<name>A0A1M6UYT8_9BURK</name>
<keyword evidence="7" id="KW-0460">Magnesium</keyword>
<dbReference type="GO" id="GO:0046872">
    <property type="term" value="F:metal ion binding"/>
    <property type="evidence" value="ECO:0007669"/>
    <property type="project" value="UniProtKB-KW"/>
</dbReference>
<dbReference type="GO" id="GO:0016780">
    <property type="term" value="F:phosphotransferase activity, for other substituted phosphate groups"/>
    <property type="evidence" value="ECO:0007669"/>
    <property type="project" value="InterPro"/>
</dbReference>
<gene>
    <name evidence="9" type="ORF">SAMN05192548_10364</name>
</gene>
<evidence type="ECO:0000256" key="5">
    <source>
        <dbReference type="ARBA" id="ARBA00022989"/>
    </source>
</evidence>